<dbReference type="InterPro" id="IPR043128">
    <property type="entry name" value="Rev_trsase/Diguanyl_cyclase"/>
</dbReference>
<evidence type="ECO:0000259" key="1">
    <source>
        <dbReference type="PROSITE" id="PS50046"/>
    </source>
</evidence>
<dbReference type="SMART" id="SM00065">
    <property type="entry name" value="GAF"/>
    <property type="match status" value="3"/>
</dbReference>
<feature type="domain" description="Phytochrome chromophore attachment site" evidence="1">
    <location>
        <begin position="24"/>
        <end position="184"/>
    </location>
</feature>
<evidence type="ECO:0000313" key="5">
    <source>
        <dbReference type="Proteomes" id="UP000002384"/>
    </source>
</evidence>
<dbReference type="InterPro" id="IPR016132">
    <property type="entry name" value="Phyto_chromo_attachment"/>
</dbReference>
<dbReference type="GO" id="GO:0009584">
    <property type="term" value="P:detection of visible light"/>
    <property type="evidence" value="ECO:0007669"/>
    <property type="project" value="InterPro"/>
</dbReference>
<dbReference type="CDD" id="cd01949">
    <property type="entry name" value="GGDEF"/>
    <property type="match status" value="2"/>
</dbReference>
<dbReference type="eggNOG" id="COG5001">
    <property type="taxonomic scope" value="Bacteria"/>
</dbReference>
<dbReference type="KEGG" id="cyc:PCC7424_3673"/>
<dbReference type="PROSITE" id="PS50883">
    <property type="entry name" value="EAL"/>
    <property type="match status" value="1"/>
</dbReference>
<dbReference type="STRING" id="65393.PCC7424_3673"/>
<dbReference type="Pfam" id="PF00990">
    <property type="entry name" value="GGDEF"/>
    <property type="match status" value="2"/>
</dbReference>
<dbReference type="InterPro" id="IPR000160">
    <property type="entry name" value="GGDEF_dom"/>
</dbReference>
<dbReference type="PROSITE" id="PS50887">
    <property type="entry name" value="GGDEF"/>
    <property type="match status" value="2"/>
</dbReference>
<evidence type="ECO:0000259" key="2">
    <source>
        <dbReference type="PROSITE" id="PS50883"/>
    </source>
</evidence>
<keyword evidence="5" id="KW-1185">Reference proteome</keyword>
<dbReference type="GO" id="GO:0071111">
    <property type="term" value="F:cyclic-guanylate-specific phosphodiesterase activity"/>
    <property type="evidence" value="ECO:0007669"/>
    <property type="project" value="InterPro"/>
</dbReference>
<dbReference type="Gene3D" id="3.30.450.40">
    <property type="match status" value="4"/>
</dbReference>
<dbReference type="Gene3D" id="3.20.20.450">
    <property type="entry name" value="EAL domain"/>
    <property type="match status" value="1"/>
</dbReference>
<dbReference type="NCBIfam" id="TIGR00254">
    <property type="entry name" value="GGDEF"/>
    <property type="match status" value="2"/>
</dbReference>
<dbReference type="FunFam" id="3.20.20.450:FF:000001">
    <property type="entry name" value="Cyclic di-GMP phosphodiesterase yahA"/>
    <property type="match status" value="1"/>
</dbReference>
<dbReference type="Proteomes" id="UP000002384">
    <property type="component" value="Chromosome"/>
</dbReference>
<dbReference type="InterPro" id="IPR035919">
    <property type="entry name" value="EAL_sf"/>
</dbReference>
<evidence type="ECO:0000259" key="3">
    <source>
        <dbReference type="PROSITE" id="PS50887"/>
    </source>
</evidence>
<dbReference type="SUPFAM" id="SSF55781">
    <property type="entry name" value="GAF domain-like"/>
    <property type="match status" value="3"/>
</dbReference>
<name>B7KHV9_GLOC7</name>
<feature type="domain" description="GGDEF" evidence="3">
    <location>
        <begin position="444"/>
        <end position="581"/>
    </location>
</feature>
<proteinExistence type="predicted"/>
<dbReference type="InterPro" id="IPR050706">
    <property type="entry name" value="Cyclic-di-GMP_PDE-like"/>
</dbReference>
<dbReference type="SMART" id="SM00052">
    <property type="entry name" value="EAL"/>
    <property type="match status" value="1"/>
</dbReference>
<dbReference type="eggNOG" id="COG4251">
    <property type="taxonomic scope" value="Bacteria"/>
</dbReference>
<dbReference type="GO" id="GO:0006355">
    <property type="term" value="P:regulation of DNA-templated transcription"/>
    <property type="evidence" value="ECO:0007669"/>
    <property type="project" value="InterPro"/>
</dbReference>
<dbReference type="PANTHER" id="PTHR33121:SF71">
    <property type="entry name" value="OXYGEN SENSOR PROTEIN DOSP"/>
    <property type="match status" value="1"/>
</dbReference>
<feature type="domain" description="Phytochrome chromophore attachment site" evidence="1">
    <location>
        <begin position="935"/>
        <end position="1071"/>
    </location>
</feature>
<dbReference type="PANTHER" id="PTHR33121">
    <property type="entry name" value="CYCLIC DI-GMP PHOSPHODIESTERASE PDEF"/>
    <property type="match status" value="1"/>
</dbReference>
<evidence type="ECO:0000313" key="4">
    <source>
        <dbReference type="EMBL" id="ACK72056.1"/>
    </source>
</evidence>
<dbReference type="OrthoDB" id="431840at2"/>
<dbReference type="EMBL" id="CP001291">
    <property type="protein sequence ID" value="ACK72056.1"/>
    <property type="molecule type" value="Genomic_DNA"/>
</dbReference>
<dbReference type="RefSeq" id="WP_015955649.1">
    <property type="nucleotide sequence ID" value="NC_011729.1"/>
</dbReference>
<dbReference type="CDD" id="cd01948">
    <property type="entry name" value="EAL"/>
    <property type="match status" value="1"/>
</dbReference>
<feature type="domain" description="EAL" evidence="2">
    <location>
        <begin position="589"/>
        <end position="843"/>
    </location>
</feature>
<dbReference type="FunFam" id="3.30.70.270:FF:000001">
    <property type="entry name" value="Diguanylate cyclase domain protein"/>
    <property type="match status" value="1"/>
</dbReference>
<dbReference type="Pfam" id="PF00563">
    <property type="entry name" value="EAL"/>
    <property type="match status" value="1"/>
</dbReference>
<dbReference type="HOGENOM" id="CLU_006380_1_0_3"/>
<protein>
    <submittedName>
        <fullName evidence="4">Diguanylate cyclase/phosphodiesterase with GAF sensor</fullName>
    </submittedName>
</protein>
<organism evidence="4 5">
    <name type="scientific">Gloeothece citriformis (strain PCC 7424)</name>
    <name type="common">Cyanothece sp. (strain PCC 7424)</name>
    <dbReference type="NCBI Taxonomy" id="65393"/>
    <lineage>
        <taxon>Bacteria</taxon>
        <taxon>Bacillati</taxon>
        <taxon>Cyanobacteriota</taxon>
        <taxon>Cyanophyceae</taxon>
        <taxon>Oscillatoriophycideae</taxon>
        <taxon>Chroococcales</taxon>
        <taxon>Aphanothecaceae</taxon>
        <taxon>Gloeothece</taxon>
        <taxon>Gloeothece citriformis</taxon>
    </lineage>
</organism>
<reference evidence="5" key="1">
    <citation type="journal article" date="2011" name="MBio">
        <title>Novel metabolic attributes of the genus Cyanothece, comprising a group of unicellular nitrogen-fixing Cyanobacteria.</title>
        <authorList>
            <person name="Bandyopadhyay A."/>
            <person name="Elvitigala T."/>
            <person name="Welsh E."/>
            <person name="Stockel J."/>
            <person name="Liberton M."/>
            <person name="Min H."/>
            <person name="Sherman L.A."/>
            <person name="Pakrasi H.B."/>
        </authorList>
    </citation>
    <scope>NUCLEOTIDE SEQUENCE [LARGE SCALE GENOMIC DNA]</scope>
    <source>
        <strain evidence="5">PCC 7424</strain>
    </source>
</reference>
<dbReference type="SMART" id="SM00267">
    <property type="entry name" value="GGDEF"/>
    <property type="match status" value="2"/>
</dbReference>
<feature type="domain" description="GGDEF" evidence="3">
    <location>
        <begin position="1126"/>
        <end position="1262"/>
    </location>
</feature>
<sequence>MNETNSNQEQLLLKITNLIHHNLDFTDTIQKITQAAQDFLKIDRVTIYQFAQDGSGEVIAESTTPTRLPSLLGLHFPASDIPSKSLEQFAKLRSSSIIDVSAKRKTINSFNEYSDGKSNTLYIPTYSTVDPCHLQYLLAMGVLSSLSMPIFYWDQLWGLLIAHHSEPRRFSREELWTIELWCRQISLALAQNTLVSQFQKQKQQEHFIETINRLIDNQSNLSECWQKILLETLKTLQADGARLYIVSELTGQGDQLYTYGSQPLFPQLEEQPQWQQLMKGKLSQPDDSSYPSTRPFTCTLAQLSADPQYHLLSKAFGNQSIQSFLFIPLRSRSQWVGCLTLFRQEQEWETLWAGQQKLDQHNSTPRQSFSPWCEIQRGVREWSTDELKLAEVLGLHLYMIVIQQRLTRLIRHQASYDVITQLPNGIIFNHRLSLALVDAVNQGNMLGVVILDLNQFKRINDSLGHGVGDFLLTKVRDRLQNALDTYSIFNPLLARWHGARFIILLSKLSYSDESVMVCQKLLNDFQEPFYVQSQAIYLGASLGIALAPYDGDTAEILLKNAESAMYEAKKQGKNTYQIYRPGSDHDKNKLILEADLRKAIERNEFVLHYQPQIDLNTRKLIGVEALIRWQHPSLGMVSPALFIPLAEETGLICPLGEWVLRTACHQYRIWQKAGFPKIQMAVNLSAFQLQQDDIVARIAMILKETGMTPSDLELEITETTVMENLEQMTAILEQLKQMGIKIAIDDFGTGYSSLNVLKHLPVDTLKIDKSFVQDITLDSNDAKLCQGIIMLGKAFELDVLAEGVETFTQLEFLRSLNCDRAQGYLISRPLAPDALIELLLKAQTLIPSPSSQEVNLLHSSSPSWPNSIIPNSPHQLDYHPPMIETGSPYIKIESFEAKNSQNLQEYLYLKQEIQQQANRERIIMDVAQKIRASLNLDDILNTTVSEIRHLLNTDRVFIYRFDENWVGKVVVESVACPEFSILGEWIDEPCFRDQYVKYYRQGRIKAIEDIAQIELTPCHRELLNRYQVKANLVLPIVYQDKLWGLLIAHDCRKPRKWQDHEITLLSQIAIGAAIAIHQGELYQQLESANLELKKLSCLDGLTQVANRHRFDMYLDQEWRRLMRSQQFLSLILCDVDHFKGYNDTYGHLAGDQCLQQVAQVIKNAVGRPADLVARYGGEEFAIILPDTPLRGALYVAEQIRQQVQYLTIPHPQSTHQWVTLSSGVASFIPSAALSPKALINAADEALYQAKANGRNQVVFSPS</sequence>
<dbReference type="Pfam" id="PF01590">
    <property type="entry name" value="GAF"/>
    <property type="match status" value="2"/>
</dbReference>
<gene>
    <name evidence="4" type="ordered locus">PCC7424_3673</name>
</gene>
<dbReference type="Gene3D" id="3.30.70.270">
    <property type="match status" value="2"/>
</dbReference>
<dbReference type="SUPFAM" id="SSF55073">
    <property type="entry name" value="Nucleotide cyclase"/>
    <property type="match status" value="2"/>
</dbReference>
<dbReference type="InterPro" id="IPR001633">
    <property type="entry name" value="EAL_dom"/>
</dbReference>
<dbReference type="InterPro" id="IPR003018">
    <property type="entry name" value="GAF"/>
</dbReference>
<dbReference type="AlphaFoldDB" id="B7KHV9"/>
<dbReference type="InterPro" id="IPR029787">
    <property type="entry name" value="Nucleotide_cyclase"/>
</dbReference>
<dbReference type="SUPFAM" id="SSF141868">
    <property type="entry name" value="EAL domain-like"/>
    <property type="match status" value="1"/>
</dbReference>
<dbReference type="PROSITE" id="PS50046">
    <property type="entry name" value="PHYTOCHROME_2"/>
    <property type="match status" value="2"/>
</dbReference>
<dbReference type="Pfam" id="PF00360">
    <property type="entry name" value="PHY"/>
    <property type="match status" value="1"/>
</dbReference>
<dbReference type="InterPro" id="IPR013515">
    <property type="entry name" value="Phytochrome_cen-reg"/>
</dbReference>
<dbReference type="InterPro" id="IPR029016">
    <property type="entry name" value="GAF-like_dom_sf"/>
</dbReference>
<accession>B7KHV9</accession>